<feature type="compositionally biased region" description="Basic and acidic residues" evidence="3">
    <location>
        <begin position="212"/>
        <end position="284"/>
    </location>
</feature>
<proteinExistence type="predicted"/>
<sequence length="705" mass="81385">MSLTILLELGHSASLKQKKDSAGFTHDWEVFVRGQNEAKIQYYVEKVVFNLHESFPKPKRVVKDPPFSIRASGYAGFIIPIDIYLKNNNEPKRITFDYDLYLHSSGPSIHRVQKEKHTFPSPSEEFRSKLLKGGAIGEGNHENSIKEDKNQMSNRPKLGTSDVPKKHKMKLDEPRTTDFENLFGTPIKKTSKLPETPKPKEPPPAKPPNPEKSSEKDKSDKVKSNKSAHKDKDKDKEKSKEKSSENADKRNKEEKRKSKDDKSKDRDRPKEKSSKKDKEREKSPVSRPRSPSPKKSPKREPSPPPVQKHSNKEKESSKEEKKEKDKDKDKKEDKKSKKDKRDHKEGKHKDREKDKEHREHKSKDSSKSREKEPSVIKKESSPALPTPISSQNSHKTDKKPKEKEPIKEPPKEEEKIEKPEKREKTINEPEDRQKHKHKKKDRKEKKEEKHSKKEERKIEKHPSSTTNSKEVVVKEEKPTPPPPNRPVDKSNLFGSPKSRSPSTPKEPEIKVENNTLFSRDDESSNDSVKMSSREASPVQRPPSKSPSPLPPVEPVKKPEPEKKKEPSPKKKDKKEKKKDKKVDKEKDHEKKKKRKSDPITNDKLEPPEKIVKLEEENNSDEESKVSSTEDTTAVIQPKSECDMDMLRELQRKIMSLKDNSDLQKVVQLIAETGQYEVSAHTFDFDLCLLDRSTVRQLQDFFSTIS</sequence>
<evidence type="ECO:0000259" key="4">
    <source>
        <dbReference type="PROSITE" id="PS51037"/>
    </source>
</evidence>
<dbReference type="CDD" id="cd16906">
    <property type="entry name" value="YEATS_AF-9_like"/>
    <property type="match status" value="1"/>
</dbReference>
<dbReference type="Gene3D" id="2.60.40.1970">
    <property type="entry name" value="YEATS domain"/>
    <property type="match status" value="1"/>
</dbReference>
<feature type="compositionally biased region" description="Basic and acidic residues" evidence="3">
    <location>
        <begin position="444"/>
        <end position="462"/>
    </location>
</feature>
<keyword evidence="1 2" id="KW-0539">Nucleus</keyword>
<evidence type="ECO:0000313" key="6">
    <source>
        <dbReference type="Proteomes" id="UP001652700"/>
    </source>
</evidence>
<feature type="domain" description="YEATS" evidence="4">
    <location>
        <begin position="1"/>
        <end position="133"/>
    </location>
</feature>
<feature type="compositionally biased region" description="Basic and acidic residues" evidence="3">
    <location>
        <begin position="342"/>
        <end position="380"/>
    </location>
</feature>
<evidence type="ECO:0000256" key="1">
    <source>
        <dbReference type="ARBA" id="ARBA00023242"/>
    </source>
</evidence>
<dbReference type="GeneID" id="114337486"/>
<dbReference type="EnsemblMetazoa" id="XM_028287933.2">
    <property type="protein sequence ID" value="XP_028143734.2"/>
    <property type="gene ID" value="LOC114337486"/>
</dbReference>
<dbReference type="PANTHER" id="PTHR47827">
    <property type="entry name" value="AHD DOMAIN-CONTAINING PROTEIN"/>
    <property type="match status" value="1"/>
</dbReference>
<dbReference type="RefSeq" id="XP_028143734.2">
    <property type="nucleotide sequence ID" value="XM_028287933.2"/>
</dbReference>
<feature type="compositionally biased region" description="Basic and acidic residues" evidence="3">
    <location>
        <begin position="596"/>
        <end position="615"/>
    </location>
</feature>
<feature type="compositionally biased region" description="Basic and acidic residues" evidence="3">
    <location>
        <begin position="399"/>
        <end position="433"/>
    </location>
</feature>
<feature type="compositionally biased region" description="Polar residues" evidence="3">
    <location>
        <begin position="625"/>
        <end position="634"/>
    </location>
</feature>
<feature type="compositionally biased region" description="Pro residues" evidence="3">
    <location>
        <begin position="539"/>
        <end position="553"/>
    </location>
</feature>
<feature type="compositionally biased region" description="Basic residues" evidence="3">
    <location>
        <begin position="570"/>
        <end position="579"/>
    </location>
</feature>
<accession>A0ABM5IVI1</accession>
<evidence type="ECO:0000256" key="3">
    <source>
        <dbReference type="SAM" id="MobiDB-lite"/>
    </source>
</evidence>
<dbReference type="PANTHER" id="PTHR47827:SF3">
    <property type="entry name" value="AF-9 ANC1 HOMOLOGY DOMAIN-CONTAINING PROTEIN"/>
    <property type="match status" value="1"/>
</dbReference>
<protein>
    <recommendedName>
        <fullName evidence="4">YEATS domain-containing protein</fullName>
    </recommendedName>
</protein>
<dbReference type="Gene3D" id="1.20.1270.290">
    <property type="match status" value="1"/>
</dbReference>
<name>A0ABM5IVI1_DIAVI</name>
<dbReference type="PROSITE" id="PS51037">
    <property type="entry name" value="YEATS"/>
    <property type="match status" value="1"/>
</dbReference>
<dbReference type="Pfam" id="PF17793">
    <property type="entry name" value="AHD"/>
    <property type="match status" value="1"/>
</dbReference>
<feature type="compositionally biased region" description="Basic and acidic residues" evidence="3">
    <location>
        <begin position="310"/>
        <end position="336"/>
    </location>
</feature>
<dbReference type="Proteomes" id="UP001652700">
    <property type="component" value="Unplaced"/>
</dbReference>
<feature type="compositionally biased region" description="Basic residues" evidence="3">
    <location>
        <begin position="434"/>
        <end position="443"/>
    </location>
</feature>
<reference evidence="5" key="1">
    <citation type="submission" date="2025-05" db="UniProtKB">
        <authorList>
            <consortium name="EnsemblMetazoa"/>
        </authorList>
    </citation>
    <scope>IDENTIFICATION</scope>
</reference>
<feature type="compositionally biased region" description="Basic and acidic residues" evidence="3">
    <location>
        <begin position="554"/>
        <end position="569"/>
    </location>
</feature>
<comment type="subcellular location">
    <subcellularLocation>
        <location evidence="2">Nucleus</location>
    </subcellularLocation>
</comment>
<dbReference type="InterPro" id="IPR052790">
    <property type="entry name" value="YEATS_domain"/>
</dbReference>
<evidence type="ECO:0000313" key="5">
    <source>
        <dbReference type="EnsemblMetazoa" id="XP_028143734.2"/>
    </source>
</evidence>
<feature type="compositionally biased region" description="Basic and acidic residues" evidence="3">
    <location>
        <begin position="139"/>
        <end position="150"/>
    </location>
</feature>
<organism evidence="5 6">
    <name type="scientific">Diabrotica virgifera virgifera</name>
    <name type="common">western corn rootworm</name>
    <dbReference type="NCBI Taxonomy" id="50390"/>
    <lineage>
        <taxon>Eukaryota</taxon>
        <taxon>Metazoa</taxon>
        <taxon>Ecdysozoa</taxon>
        <taxon>Arthropoda</taxon>
        <taxon>Hexapoda</taxon>
        <taxon>Insecta</taxon>
        <taxon>Pterygota</taxon>
        <taxon>Neoptera</taxon>
        <taxon>Endopterygota</taxon>
        <taxon>Coleoptera</taxon>
        <taxon>Polyphaga</taxon>
        <taxon>Cucujiformia</taxon>
        <taxon>Chrysomeloidea</taxon>
        <taxon>Chrysomelidae</taxon>
        <taxon>Galerucinae</taxon>
        <taxon>Diabroticina</taxon>
        <taxon>Diabroticites</taxon>
        <taxon>Diabrotica</taxon>
    </lineage>
</organism>
<dbReference type="InterPro" id="IPR040930">
    <property type="entry name" value="AF-9_AHD"/>
</dbReference>
<dbReference type="InterPro" id="IPR055129">
    <property type="entry name" value="YEATS_dom"/>
</dbReference>
<evidence type="ECO:0000256" key="2">
    <source>
        <dbReference type="PROSITE-ProRule" id="PRU00376"/>
    </source>
</evidence>
<feature type="compositionally biased region" description="Polar residues" evidence="3">
    <location>
        <begin position="525"/>
        <end position="534"/>
    </location>
</feature>
<dbReference type="Pfam" id="PF03366">
    <property type="entry name" value="YEATS"/>
    <property type="match status" value="1"/>
</dbReference>
<feature type="region of interest" description="Disordered" evidence="3">
    <location>
        <begin position="134"/>
        <end position="634"/>
    </location>
</feature>
<keyword evidence="6" id="KW-1185">Reference proteome</keyword>
<dbReference type="InterPro" id="IPR038704">
    <property type="entry name" value="YEAST_sf"/>
</dbReference>